<evidence type="ECO:0000313" key="3">
    <source>
        <dbReference type="Proteomes" id="UP001189429"/>
    </source>
</evidence>
<dbReference type="EMBL" id="CAUYUJ010016981">
    <property type="protein sequence ID" value="CAK0870624.1"/>
    <property type="molecule type" value="Genomic_DNA"/>
</dbReference>
<dbReference type="PANTHER" id="PTHR11552:SF147">
    <property type="entry name" value="CHOLINE DEHYDROGENASE, MITOCHONDRIAL"/>
    <property type="match status" value="1"/>
</dbReference>
<evidence type="ECO:0008006" key="4">
    <source>
        <dbReference type="Google" id="ProtNLM"/>
    </source>
</evidence>
<dbReference type="InterPro" id="IPR036188">
    <property type="entry name" value="FAD/NAD-bd_sf"/>
</dbReference>
<proteinExistence type="inferred from homology"/>
<organism evidence="2 3">
    <name type="scientific">Prorocentrum cordatum</name>
    <dbReference type="NCBI Taxonomy" id="2364126"/>
    <lineage>
        <taxon>Eukaryota</taxon>
        <taxon>Sar</taxon>
        <taxon>Alveolata</taxon>
        <taxon>Dinophyceae</taxon>
        <taxon>Prorocentrales</taxon>
        <taxon>Prorocentraceae</taxon>
        <taxon>Prorocentrum</taxon>
    </lineage>
</organism>
<comment type="similarity">
    <text evidence="1">Belongs to the GMC oxidoreductase family.</text>
</comment>
<dbReference type="PROSITE" id="PS51257">
    <property type="entry name" value="PROKAR_LIPOPROTEIN"/>
    <property type="match status" value="1"/>
</dbReference>
<keyword evidence="3" id="KW-1185">Reference proteome</keyword>
<dbReference type="PANTHER" id="PTHR11552">
    <property type="entry name" value="GLUCOSE-METHANOL-CHOLINE GMC OXIDOREDUCTASE"/>
    <property type="match status" value="1"/>
</dbReference>
<evidence type="ECO:0000313" key="2">
    <source>
        <dbReference type="EMBL" id="CAK0870624.1"/>
    </source>
</evidence>
<dbReference type="SUPFAM" id="SSF51905">
    <property type="entry name" value="FAD/NAD(P)-binding domain"/>
    <property type="match status" value="1"/>
</dbReference>
<sequence>MAAVRRLGAAVASQSYDYVVVGAGSAGCVMAHRLAKDRGLPEVGATLGAKEHGASVLLLEAGRGDRGSWDSWKIQMPAALTFNLANDKYNWDYYTVPHATWTAGGSTSRAARCSAAPPA</sequence>
<dbReference type="Pfam" id="PF13450">
    <property type="entry name" value="NAD_binding_8"/>
    <property type="match status" value="1"/>
</dbReference>
<comment type="caution">
    <text evidence="2">The sequence shown here is derived from an EMBL/GenBank/DDBJ whole genome shotgun (WGS) entry which is preliminary data.</text>
</comment>
<evidence type="ECO:0000256" key="1">
    <source>
        <dbReference type="ARBA" id="ARBA00010790"/>
    </source>
</evidence>
<dbReference type="Proteomes" id="UP001189429">
    <property type="component" value="Unassembled WGS sequence"/>
</dbReference>
<dbReference type="InterPro" id="IPR012132">
    <property type="entry name" value="GMC_OxRdtase"/>
</dbReference>
<accession>A0ABN9VC27</accession>
<name>A0ABN9VC27_9DINO</name>
<reference evidence="2" key="1">
    <citation type="submission" date="2023-10" db="EMBL/GenBank/DDBJ databases">
        <authorList>
            <person name="Chen Y."/>
            <person name="Shah S."/>
            <person name="Dougan E. K."/>
            <person name="Thang M."/>
            <person name="Chan C."/>
        </authorList>
    </citation>
    <scope>NUCLEOTIDE SEQUENCE [LARGE SCALE GENOMIC DNA]</scope>
</reference>
<protein>
    <recommendedName>
        <fullName evidence="4">Choline dehydrogenase</fullName>
    </recommendedName>
</protein>
<gene>
    <name evidence="2" type="ORF">PCOR1329_LOCUS56679</name>
</gene>
<dbReference type="Gene3D" id="3.50.50.60">
    <property type="entry name" value="FAD/NAD(P)-binding domain"/>
    <property type="match status" value="1"/>
</dbReference>